<evidence type="ECO:0000313" key="2">
    <source>
        <dbReference type="EMBL" id="SMX45690.1"/>
    </source>
</evidence>
<dbReference type="OrthoDB" id="8149352at2"/>
<keyword evidence="1" id="KW-1133">Transmembrane helix</keyword>
<keyword evidence="1" id="KW-0472">Membrane</keyword>
<dbReference type="PANTHER" id="PTHR31303:SF1">
    <property type="entry name" value="CTP-DEPENDENT DIACYLGLYCEROL KINASE 1"/>
    <property type="match status" value="1"/>
</dbReference>
<feature type="transmembrane region" description="Helical" evidence="1">
    <location>
        <begin position="63"/>
        <end position="85"/>
    </location>
</feature>
<keyword evidence="2" id="KW-0548">Nucleotidyltransferase</keyword>
<feature type="transmembrane region" description="Helical" evidence="1">
    <location>
        <begin position="258"/>
        <end position="279"/>
    </location>
</feature>
<keyword evidence="2" id="KW-0808">Transferase</keyword>
<reference evidence="3" key="1">
    <citation type="submission" date="2017-05" db="EMBL/GenBank/DDBJ databases">
        <authorList>
            <person name="Rodrigo-Torres L."/>
            <person name="Arahal R. D."/>
            <person name="Lucena T."/>
        </authorList>
    </citation>
    <scope>NUCLEOTIDE SEQUENCE [LARGE SCALE GENOMIC DNA]</scope>
    <source>
        <strain evidence="3">CECT 8621</strain>
    </source>
</reference>
<dbReference type="AlphaFoldDB" id="A0A238KSQ5"/>
<evidence type="ECO:0000313" key="3">
    <source>
        <dbReference type="Proteomes" id="UP000202922"/>
    </source>
</evidence>
<name>A0A238KSQ5_9RHOB</name>
<feature type="transmembrane region" description="Helical" evidence="1">
    <location>
        <begin position="328"/>
        <end position="345"/>
    </location>
</feature>
<feature type="transmembrane region" description="Helical" evidence="1">
    <location>
        <begin position="385"/>
        <end position="405"/>
    </location>
</feature>
<feature type="transmembrane region" description="Helical" evidence="1">
    <location>
        <begin position="234"/>
        <end position="252"/>
    </location>
</feature>
<dbReference type="GO" id="GO:0016779">
    <property type="term" value="F:nucleotidyltransferase activity"/>
    <property type="evidence" value="ECO:0007669"/>
    <property type="project" value="UniProtKB-KW"/>
</dbReference>
<organism evidence="2 3">
    <name type="scientific">Actibacterium lipolyticum</name>
    <dbReference type="NCBI Taxonomy" id="1524263"/>
    <lineage>
        <taxon>Bacteria</taxon>
        <taxon>Pseudomonadati</taxon>
        <taxon>Pseudomonadota</taxon>
        <taxon>Alphaproteobacteria</taxon>
        <taxon>Rhodobacterales</taxon>
        <taxon>Roseobacteraceae</taxon>
        <taxon>Actibacterium</taxon>
    </lineage>
</organism>
<feature type="transmembrane region" description="Helical" evidence="1">
    <location>
        <begin position="6"/>
        <end position="28"/>
    </location>
</feature>
<gene>
    <name evidence="2" type="ORF">COL8621_02866</name>
</gene>
<keyword evidence="1" id="KW-0812">Transmembrane</keyword>
<protein>
    <submittedName>
        <fullName evidence="2">Cytidylyltransferase family protein</fullName>
    </submittedName>
</protein>
<feature type="transmembrane region" description="Helical" evidence="1">
    <location>
        <begin position="209"/>
        <end position="227"/>
    </location>
</feature>
<feature type="transmembrane region" description="Helical" evidence="1">
    <location>
        <begin position="159"/>
        <end position="177"/>
    </location>
</feature>
<feature type="transmembrane region" description="Helical" evidence="1">
    <location>
        <begin position="300"/>
        <end position="322"/>
    </location>
</feature>
<sequence>MSDTLQLSLVFALIAALLGAMAGLRRFAENHGWPAEIQRKIVHISAGGLAICLPWVFADAWPVYLLLGLTLGAMIAMRLPVLSGLGKTLHGVNRKSYGDFLLVVSVGLVFLFSNGNAVLYVLPLAVLTLADAAAAIAGSTYGKHFFRTEDGHKSLEGSAVFFLVTLLVCILCFLMLTDIPRENVILLAAAIAVFTTVVEADSWHGFDNLFLPMGVLIFLSTTLDMPVWDAVTRLGLLFVAIAILAALTRRVGLSSHVARVYAIAFFMLLSVTALQNAVLPTLLLLAQAADRRAAGAARNLAALEIVGALALVSFGFLAAGIATGVNAINYYALAIAAMAASHAALGLERRAAWLRLTGAAVCAAALFAVWVAVTNTNPASTYWHPPINAFAIAILAISALVPSAIPRWFQQRRNSKAALLGVFPTVLLYFILLLREGIL</sequence>
<dbReference type="RefSeq" id="WP_093967955.1">
    <property type="nucleotide sequence ID" value="NZ_FXYE01000002.1"/>
</dbReference>
<feature type="transmembrane region" description="Helical" evidence="1">
    <location>
        <begin position="417"/>
        <end position="434"/>
    </location>
</feature>
<feature type="transmembrane region" description="Helical" evidence="1">
    <location>
        <begin position="184"/>
        <end position="203"/>
    </location>
</feature>
<proteinExistence type="predicted"/>
<dbReference type="Proteomes" id="UP000202922">
    <property type="component" value="Unassembled WGS sequence"/>
</dbReference>
<accession>A0A238KSQ5</accession>
<dbReference type="PANTHER" id="PTHR31303">
    <property type="entry name" value="CTP-DEPENDENT DIACYLGLYCEROL KINASE 1"/>
    <property type="match status" value="1"/>
</dbReference>
<dbReference type="GO" id="GO:0004143">
    <property type="term" value="F:ATP-dependent diacylglycerol kinase activity"/>
    <property type="evidence" value="ECO:0007669"/>
    <property type="project" value="InterPro"/>
</dbReference>
<dbReference type="InterPro" id="IPR037997">
    <property type="entry name" value="Dgk1-like"/>
</dbReference>
<feature type="transmembrane region" description="Helical" evidence="1">
    <location>
        <begin position="97"/>
        <end position="122"/>
    </location>
</feature>
<keyword evidence="3" id="KW-1185">Reference proteome</keyword>
<dbReference type="EMBL" id="FXYE01000002">
    <property type="protein sequence ID" value="SMX45690.1"/>
    <property type="molecule type" value="Genomic_DNA"/>
</dbReference>
<evidence type="ECO:0000256" key="1">
    <source>
        <dbReference type="SAM" id="Phobius"/>
    </source>
</evidence>
<feature type="transmembrane region" description="Helical" evidence="1">
    <location>
        <begin position="352"/>
        <end position="373"/>
    </location>
</feature>